<organism evidence="6 7">
    <name type="scientific">Cyprinus carpio</name>
    <name type="common">Common carp</name>
    <dbReference type="NCBI Taxonomy" id="7962"/>
    <lineage>
        <taxon>Eukaryota</taxon>
        <taxon>Metazoa</taxon>
        <taxon>Chordata</taxon>
        <taxon>Craniata</taxon>
        <taxon>Vertebrata</taxon>
        <taxon>Euteleostomi</taxon>
        <taxon>Actinopterygii</taxon>
        <taxon>Neopterygii</taxon>
        <taxon>Teleostei</taxon>
        <taxon>Ostariophysi</taxon>
        <taxon>Cypriniformes</taxon>
        <taxon>Cyprinidae</taxon>
        <taxon>Cyprininae</taxon>
        <taxon>Cyprinus</taxon>
    </lineage>
</organism>
<evidence type="ECO:0000313" key="7">
    <source>
        <dbReference type="Proteomes" id="UP000694701"/>
    </source>
</evidence>
<protein>
    <submittedName>
        <fullName evidence="6">Zgc:110329</fullName>
    </submittedName>
</protein>
<feature type="transmembrane region" description="Helical" evidence="5">
    <location>
        <begin position="54"/>
        <end position="76"/>
    </location>
</feature>
<keyword evidence="3 5" id="KW-1133">Transmembrane helix</keyword>
<keyword evidence="2 5" id="KW-0812">Transmembrane</keyword>
<evidence type="ECO:0000256" key="5">
    <source>
        <dbReference type="SAM" id="Phobius"/>
    </source>
</evidence>
<feature type="transmembrane region" description="Helical" evidence="5">
    <location>
        <begin position="21"/>
        <end position="42"/>
    </location>
</feature>
<dbReference type="AlphaFoldDB" id="A0A8C2PYG3"/>
<evidence type="ECO:0000256" key="3">
    <source>
        <dbReference type="ARBA" id="ARBA00022989"/>
    </source>
</evidence>
<sequence>MPSYEEWRKTIHFYYFVKFSLNVYSMLFSLLGLCVLCIGVYAEVERQKNRTLEGVFLAPAVVLILLGLVMFTVSVMGMVGSLRDNKTLLHMFLCVLCVLLALQAIALIIALIFEKTTIKLFQNSIREGIKHYYDDLDFKNILDYVQEKVSAINNFHLSDILCVYFFQVGEVVNTLCGYKTLNQQRETLDGIIHVRGCIHAVNLWMGDNIGATIGICCAVGLPQLLGILLSCVFWNLLVEMSESEDMVDFKILKRAGFKYRELDLSGAGWCMCLPRDGGYLPVPVAEPDSWAPDPIPFDLEQEQPKISFTHSHLKSQISKSGMGMDEVDNRA</sequence>
<dbReference type="GO" id="GO:0005886">
    <property type="term" value="C:plasma membrane"/>
    <property type="evidence" value="ECO:0007669"/>
    <property type="project" value="TreeGrafter"/>
</dbReference>
<proteinExistence type="predicted"/>
<keyword evidence="4 5" id="KW-0472">Membrane</keyword>
<name>A0A8C2PYG3_CYPCA</name>
<dbReference type="PANTHER" id="PTHR19282">
    <property type="entry name" value="TETRASPANIN"/>
    <property type="match status" value="1"/>
</dbReference>
<dbReference type="Ensembl" id="ENSCCRT00020101561.1">
    <property type="protein sequence ID" value="ENSCCRP00020092940.1"/>
    <property type="gene ID" value="ENSCCRG00020042548.1"/>
</dbReference>
<dbReference type="PRINTS" id="PR00259">
    <property type="entry name" value="TMFOUR"/>
</dbReference>
<evidence type="ECO:0000313" key="6">
    <source>
        <dbReference type="Ensembl" id="ENSCCRP00020092940.1"/>
    </source>
</evidence>
<comment type="subcellular location">
    <subcellularLocation>
        <location evidence="1">Membrane</location>
        <topology evidence="1">Multi-pass membrane protein</topology>
    </subcellularLocation>
</comment>
<accession>A0A8C2PYG3</accession>
<evidence type="ECO:0000256" key="4">
    <source>
        <dbReference type="ARBA" id="ARBA00023136"/>
    </source>
</evidence>
<dbReference type="Proteomes" id="UP000694701">
    <property type="component" value="Unplaced"/>
</dbReference>
<feature type="transmembrane region" description="Helical" evidence="5">
    <location>
        <begin position="88"/>
        <end position="113"/>
    </location>
</feature>
<dbReference type="PANTHER" id="PTHR19282:SF199">
    <property type="entry name" value="TETRASPANIN"/>
    <property type="match status" value="1"/>
</dbReference>
<dbReference type="Pfam" id="PF00335">
    <property type="entry name" value="Tetraspanin"/>
    <property type="match status" value="1"/>
</dbReference>
<reference evidence="6" key="1">
    <citation type="submission" date="2025-08" db="UniProtKB">
        <authorList>
            <consortium name="Ensembl"/>
        </authorList>
    </citation>
    <scope>IDENTIFICATION</scope>
</reference>
<evidence type="ECO:0000256" key="2">
    <source>
        <dbReference type="ARBA" id="ARBA00022692"/>
    </source>
</evidence>
<evidence type="ECO:0000256" key="1">
    <source>
        <dbReference type="ARBA" id="ARBA00004141"/>
    </source>
</evidence>
<dbReference type="InterPro" id="IPR018499">
    <property type="entry name" value="Tetraspanin/Peripherin"/>
</dbReference>
<feature type="transmembrane region" description="Helical" evidence="5">
    <location>
        <begin position="209"/>
        <end position="237"/>
    </location>
</feature>